<keyword evidence="6" id="KW-0808">Transferase</keyword>
<reference evidence="6 7" key="1">
    <citation type="submission" date="2018-04" db="EMBL/GenBank/DDBJ databases">
        <title>Genomic Encyclopedia of Type Strains, Phase IV (KMG-IV): sequencing the most valuable type-strain genomes for metagenomic binning, comparative biology and taxonomic classification.</title>
        <authorList>
            <person name="Goeker M."/>
        </authorList>
    </citation>
    <scope>NUCLEOTIDE SEQUENCE [LARGE SCALE GENOMIC DNA]</scope>
    <source>
        <strain evidence="6 7">DSM 7138</strain>
    </source>
</reference>
<dbReference type="OrthoDB" id="7210610at2"/>
<keyword evidence="6" id="KW-0489">Methyltransferase</keyword>
<dbReference type="Gene3D" id="1.20.120.1630">
    <property type="match status" value="1"/>
</dbReference>
<protein>
    <submittedName>
        <fullName evidence="6">Protein-S-isoprenylcysteine O-methyltransferase Ste14</fullName>
    </submittedName>
</protein>
<dbReference type="Pfam" id="PF04191">
    <property type="entry name" value="PEMT"/>
    <property type="match status" value="1"/>
</dbReference>
<dbReference type="InterPro" id="IPR007318">
    <property type="entry name" value="Phopholipid_MeTrfase"/>
</dbReference>
<comment type="subcellular location">
    <subcellularLocation>
        <location evidence="1">Endomembrane system</location>
        <topology evidence="1">Multi-pass membrane protein</topology>
    </subcellularLocation>
</comment>
<evidence type="ECO:0000256" key="1">
    <source>
        <dbReference type="ARBA" id="ARBA00004127"/>
    </source>
</evidence>
<sequence length="203" mass="22795">MQPKIRPFKQKKRIAYLWLLAAVFLVAATVTEPVWRGGVHGALEVTGLMLVFFAILGRLWSILYIGAFKNRAVVDIGPYSMTRNPLYLFSLLAICGVGLMSGSLVLTLAMTTAFYIVMRYAAGREAADLKRMFGPAYDEYAARTPFFLPNPFLYRGAAKVSFSQRALAKTFRDGLFLLALFPILEVLEYLRANGYVPTMLRIF</sequence>
<evidence type="ECO:0000256" key="3">
    <source>
        <dbReference type="ARBA" id="ARBA00022989"/>
    </source>
</evidence>
<dbReference type="GO" id="GO:0012505">
    <property type="term" value="C:endomembrane system"/>
    <property type="evidence" value="ECO:0007669"/>
    <property type="project" value="UniProtKB-SubCell"/>
</dbReference>
<feature type="transmembrane region" description="Helical" evidence="5">
    <location>
        <begin position="45"/>
        <end position="65"/>
    </location>
</feature>
<evidence type="ECO:0000313" key="7">
    <source>
        <dbReference type="Proteomes" id="UP000241247"/>
    </source>
</evidence>
<organism evidence="6 7">
    <name type="scientific">Mycoplana dimorpha</name>
    <dbReference type="NCBI Taxonomy" id="28320"/>
    <lineage>
        <taxon>Bacteria</taxon>
        <taxon>Pseudomonadati</taxon>
        <taxon>Pseudomonadota</taxon>
        <taxon>Alphaproteobacteria</taxon>
        <taxon>Hyphomicrobiales</taxon>
        <taxon>Rhizobiaceae</taxon>
        <taxon>Mycoplana</taxon>
    </lineage>
</organism>
<dbReference type="GO" id="GO:0008168">
    <property type="term" value="F:methyltransferase activity"/>
    <property type="evidence" value="ECO:0007669"/>
    <property type="project" value="UniProtKB-KW"/>
</dbReference>
<keyword evidence="3 5" id="KW-1133">Transmembrane helix</keyword>
<keyword evidence="7" id="KW-1185">Reference proteome</keyword>
<evidence type="ECO:0000256" key="5">
    <source>
        <dbReference type="SAM" id="Phobius"/>
    </source>
</evidence>
<gene>
    <name evidence="6" type="ORF">C7449_101468</name>
</gene>
<dbReference type="AlphaFoldDB" id="A0A2T5BIL0"/>
<accession>A0A2T5BIL0</accession>
<evidence type="ECO:0000313" key="6">
    <source>
        <dbReference type="EMBL" id="PTM98802.1"/>
    </source>
</evidence>
<dbReference type="Proteomes" id="UP000241247">
    <property type="component" value="Unassembled WGS sequence"/>
</dbReference>
<dbReference type="GO" id="GO:0032259">
    <property type="term" value="P:methylation"/>
    <property type="evidence" value="ECO:0007669"/>
    <property type="project" value="UniProtKB-KW"/>
</dbReference>
<keyword evidence="4 5" id="KW-0472">Membrane</keyword>
<feature type="transmembrane region" description="Helical" evidence="5">
    <location>
        <begin position="86"/>
        <end position="117"/>
    </location>
</feature>
<proteinExistence type="predicted"/>
<evidence type="ECO:0000256" key="2">
    <source>
        <dbReference type="ARBA" id="ARBA00022692"/>
    </source>
</evidence>
<evidence type="ECO:0000256" key="4">
    <source>
        <dbReference type="ARBA" id="ARBA00023136"/>
    </source>
</evidence>
<dbReference type="RefSeq" id="WP_108001140.1">
    <property type="nucleotide sequence ID" value="NZ_JBHEEX010000006.1"/>
</dbReference>
<dbReference type="EMBL" id="PZZZ01000001">
    <property type="protein sequence ID" value="PTM98802.1"/>
    <property type="molecule type" value="Genomic_DNA"/>
</dbReference>
<name>A0A2T5BIL0_MYCDI</name>
<comment type="caution">
    <text evidence="6">The sequence shown here is derived from an EMBL/GenBank/DDBJ whole genome shotgun (WGS) entry which is preliminary data.</text>
</comment>
<keyword evidence="2 5" id="KW-0812">Transmembrane</keyword>